<proteinExistence type="predicted"/>
<dbReference type="Proteomes" id="UP000829447">
    <property type="component" value="Linkage Group LG1"/>
</dbReference>
<name>A0ACC5W787_PANGG</name>
<organism evidence="1 2">
    <name type="scientific">Pangasianodon gigas</name>
    <name type="common">Mekong giant catfish</name>
    <name type="synonym">Pangasius gigas</name>
    <dbReference type="NCBI Taxonomy" id="30993"/>
    <lineage>
        <taxon>Eukaryota</taxon>
        <taxon>Metazoa</taxon>
        <taxon>Chordata</taxon>
        <taxon>Craniata</taxon>
        <taxon>Vertebrata</taxon>
        <taxon>Euteleostomi</taxon>
        <taxon>Actinopterygii</taxon>
        <taxon>Neopterygii</taxon>
        <taxon>Teleostei</taxon>
        <taxon>Ostariophysi</taxon>
        <taxon>Siluriformes</taxon>
        <taxon>Pangasiidae</taxon>
        <taxon>Pangasianodon</taxon>
    </lineage>
</organism>
<accession>A0ACC5W787</accession>
<gene>
    <name evidence="1" type="ORF">PGIGA_G00008930</name>
</gene>
<comment type="caution">
    <text evidence="1">The sequence shown here is derived from an EMBL/GenBank/DDBJ whole genome shotgun (WGS) entry which is preliminary data.</text>
</comment>
<evidence type="ECO:0000313" key="1">
    <source>
        <dbReference type="EMBL" id="MCI4374720.1"/>
    </source>
</evidence>
<sequence length="116" mass="13291">GQEKEEEKEKIRAQKEEKAEANLYCKLKDPSENVYMAAMTTSTPKHNQGQEKEKAQEDEEANLYCKLKASSENVYMSTMTSSTPKHNKDVYRRVCLYKRISAVFILLSVLLLAVVL</sequence>
<feature type="non-terminal residue" evidence="1">
    <location>
        <position position="1"/>
    </location>
</feature>
<protein>
    <submittedName>
        <fullName evidence="1">Uncharacterized protein</fullName>
    </submittedName>
</protein>
<dbReference type="EMBL" id="CM040454">
    <property type="protein sequence ID" value="MCI4374720.1"/>
    <property type="molecule type" value="Genomic_DNA"/>
</dbReference>
<evidence type="ECO:0000313" key="2">
    <source>
        <dbReference type="Proteomes" id="UP000829447"/>
    </source>
</evidence>
<feature type="non-terminal residue" evidence="1">
    <location>
        <position position="116"/>
    </location>
</feature>
<reference evidence="1 2" key="1">
    <citation type="journal article" date="2022" name="bioRxiv">
        <title>An ancient truncated duplication of the anti-Mullerian hormone receptor type 2 gene is a potential conserved master sex determinant in the Pangasiidae catfish family.</title>
        <authorList>
            <person name="Wen M."/>
            <person name="Pan Q."/>
            <person name="Jouanno E."/>
            <person name="Montfort J."/>
            <person name="Zahm M."/>
            <person name="Cabau C."/>
            <person name="Klopp C."/>
            <person name="Iampietro C."/>
            <person name="Roques C."/>
            <person name="Bouchez O."/>
            <person name="Castinel A."/>
            <person name="Donnadieu C."/>
            <person name="Parrinello H."/>
            <person name="Poncet C."/>
            <person name="Belmonte E."/>
            <person name="Gautier V."/>
            <person name="Avarre J.-C."/>
            <person name="Dugue R."/>
            <person name="Gustiano R."/>
            <person name="Ha T.T.T."/>
            <person name="Campet M."/>
            <person name="Sriphairoj K."/>
            <person name="Ribolli J."/>
            <person name="de Almeida F.L."/>
            <person name="Desvignes T."/>
            <person name="Postlethwait J.H."/>
            <person name="Bucao C.F."/>
            <person name="Robinson-Rechavi M."/>
            <person name="Bobe J."/>
            <person name="Herpin A."/>
            <person name="Guiguen Y."/>
        </authorList>
    </citation>
    <scope>NUCLEOTIDE SEQUENCE [LARGE SCALE GENOMIC DNA]</scope>
    <source>
        <strain evidence="1">YG-Dec2019</strain>
    </source>
</reference>
<keyword evidence="2" id="KW-1185">Reference proteome</keyword>